<evidence type="ECO:0000313" key="1">
    <source>
        <dbReference type="EMBL" id="KUN07106.1"/>
    </source>
</evidence>
<dbReference type="STRING" id="67386.AQI95_11130"/>
<dbReference type="RefSeq" id="WP_067120941.1">
    <property type="nucleotide sequence ID" value="NZ_JBFACD010000006.1"/>
</dbReference>
<keyword evidence="2" id="KW-1185">Reference proteome</keyword>
<comment type="caution">
    <text evidence="1">The sequence shown here is derived from an EMBL/GenBank/DDBJ whole genome shotgun (WGS) entry which is preliminary data.</text>
</comment>
<dbReference type="EMBL" id="LMWN01000013">
    <property type="protein sequence ID" value="KUN07106.1"/>
    <property type="molecule type" value="Genomic_DNA"/>
</dbReference>
<dbReference type="OrthoDB" id="9941203at2"/>
<dbReference type="Proteomes" id="UP000053127">
    <property type="component" value="Unassembled WGS sequence"/>
</dbReference>
<dbReference type="AlphaFoldDB" id="A0A117Q3T8"/>
<proteinExistence type="predicted"/>
<evidence type="ECO:0000313" key="2">
    <source>
        <dbReference type="Proteomes" id="UP000053127"/>
    </source>
</evidence>
<protein>
    <submittedName>
        <fullName evidence="1">Uncharacterized protein</fullName>
    </submittedName>
</protein>
<organism evidence="1 2">
    <name type="scientific">Streptomyces yokosukanensis</name>
    <dbReference type="NCBI Taxonomy" id="67386"/>
    <lineage>
        <taxon>Bacteria</taxon>
        <taxon>Bacillati</taxon>
        <taxon>Actinomycetota</taxon>
        <taxon>Actinomycetes</taxon>
        <taxon>Kitasatosporales</taxon>
        <taxon>Streptomycetaceae</taxon>
        <taxon>Streptomyces</taxon>
    </lineage>
</organism>
<accession>A0A117Q3T8</accession>
<sequence>MGESRFDQQSQSVGQQFNADRQEFAGKWVSNQYIADGGQVTVNYQTDYVDSARQRTAVDLYVTLGQVVDLSLRFRGSAEAGNGGKTEVGELQQMVHEASTLTGELRAEMRRFRAVSTSDVSVDLAEKIALLLLTSCASEANAAGTRVTGKAMAPHAVRHLKERPTPEALSSHLRRLHREFLQQVVRS</sequence>
<name>A0A117Q3T8_9ACTN</name>
<reference evidence="1 2" key="1">
    <citation type="submission" date="2015-10" db="EMBL/GenBank/DDBJ databases">
        <title>Draft genome sequence of Streptomyces yokosukanensis DSM 40224, type strain for the species Streptomyces yokosukanensis.</title>
        <authorList>
            <person name="Ruckert C."/>
            <person name="Winkler A."/>
            <person name="Kalinowski J."/>
            <person name="Kampfer P."/>
            <person name="Glaeser S."/>
        </authorList>
    </citation>
    <scope>NUCLEOTIDE SEQUENCE [LARGE SCALE GENOMIC DNA]</scope>
    <source>
        <strain evidence="1 2">DSM 40224</strain>
    </source>
</reference>
<gene>
    <name evidence="1" type="ORF">AQI95_11130</name>
</gene>